<accession>C9MLA8</accession>
<dbReference type="STRING" id="649761.HMPREF0973_00384"/>
<organism evidence="1 2">
    <name type="scientific">Prevotella veroralis F0319</name>
    <dbReference type="NCBI Taxonomy" id="649761"/>
    <lineage>
        <taxon>Bacteria</taxon>
        <taxon>Pseudomonadati</taxon>
        <taxon>Bacteroidota</taxon>
        <taxon>Bacteroidia</taxon>
        <taxon>Bacteroidales</taxon>
        <taxon>Prevotellaceae</taxon>
        <taxon>Prevotella</taxon>
    </lineage>
</organism>
<comment type="caution">
    <text evidence="1">The sequence shown here is derived from an EMBL/GenBank/DDBJ whole genome shotgun (WGS) entry which is preliminary data.</text>
</comment>
<dbReference type="HOGENOM" id="CLU_3220349_0_0_10"/>
<dbReference type="Proteomes" id="UP000003327">
    <property type="component" value="Unassembled WGS sequence"/>
</dbReference>
<evidence type="ECO:0000313" key="1">
    <source>
        <dbReference type="EMBL" id="EEX19443.1"/>
    </source>
</evidence>
<evidence type="ECO:0000313" key="2">
    <source>
        <dbReference type="Proteomes" id="UP000003327"/>
    </source>
</evidence>
<dbReference type="AlphaFoldDB" id="C9MLA8"/>
<gene>
    <name evidence="1" type="ORF">HMPREF0973_00384</name>
</gene>
<dbReference type="EMBL" id="ACVA01000013">
    <property type="protein sequence ID" value="EEX19443.1"/>
    <property type="molecule type" value="Genomic_DNA"/>
</dbReference>
<proteinExistence type="predicted"/>
<sequence>MRKKRPLVVEERLSSHQGNTSFKWKKISTTILTYLSRLSQTPHY</sequence>
<keyword evidence="2" id="KW-1185">Reference proteome</keyword>
<protein>
    <submittedName>
        <fullName evidence="1">Uncharacterized protein</fullName>
    </submittedName>
</protein>
<reference evidence="1 2" key="1">
    <citation type="submission" date="2009-09" db="EMBL/GenBank/DDBJ databases">
        <authorList>
            <person name="Weinstock G."/>
            <person name="Sodergren E."/>
            <person name="Clifton S."/>
            <person name="Fulton L."/>
            <person name="Fulton B."/>
            <person name="Courtney L."/>
            <person name="Fronick C."/>
            <person name="Harrison M."/>
            <person name="Strong C."/>
            <person name="Farmer C."/>
            <person name="Delahaunty K."/>
            <person name="Markovic C."/>
            <person name="Hall O."/>
            <person name="Minx P."/>
            <person name="Tomlinson C."/>
            <person name="Mitreva M."/>
            <person name="Nelson J."/>
            <person name="Hou S."/>
            <person name="Wollam A."/>
            <person name="Pepin K.H."/>
            <person name="Johnson M."/>
            <person name="Bhonagiri V."/>
            <person name="Nash W.E."/>
            <person name="Warren W."/>
            <person name="Chinwalla A."/>
            <person name="Mardis E.R."/>
            <person name="Wilson R.K."/>
        </authorList>
    </citation>
    <scope>NUCLEOTIDE SEQUENCE [LARGE SCALE GENOMIC DNA]</scope>
    <source>
        <strain evidence="1 2">F0319</strain>
    </source>
</reference>
<name>C9MLA8_9BACT</name>